<dbReference type="Gramene" id="arahy.Tifrunner.gnm2.ann2.Ah04g447600.1">
    <property type="protein sequence ID" value="arahy.Tifrunner.gnm2.ann2.Ah04g447600.1-CDS-1"/>
    <property type="gene ID" value="arahy.Tifrunner.gnm2.ann2.Ah04g447600"/>
</dbReference>
<feature type="domain" description="N-acetyltransferase" evidence="1">
    <location>
        <begin position="8"/>
        <end position="159"/>
    </location>
</feature>
<evidence type="ECO:0000313" key="2">
    <source>
        <dbReference type="EMBL" id="RYR60090.1"/>
    </source>
</evidence>
<evidence type="ECO:0000313" key="3">
    <source>
        <dbReference type="Proteomes" id="UP000289738"/>
    </source>
</evidence>
<dbReference type="Proteomes" id="UP000289738">
    <property type="component" value="Chromosome A04"/>
</dbReference>
<dbReference type="OrthoDB" id="630895at2759"/>
<dbReference type="PROSITE" id="PS51186">
    <property type="entry name" value="GNAT"/>
    <property type="match status" value="1"/>
</dbReference>
<sequence length="176" mass="20199">MAMDLSRITVRPFKLADADDMLLWAGDDRVTGNTRLDVCVSKEQAIAFIRDECMAQEFKRSICMDDRSIGIIWVIPWLGEDNFKADLGYAIGFKYWGKGIATKAVKIVLSQVFNVLPYLKRLQAFTLVENKASQRVLQKVGFQREGVLRKFFYFKGNFEDFLVHSFLSTDEIPPLD</sequence>
<dbReference type="InterPro" id="IPR000182">
    <property type="entry name" value="GNAT_dom"/>
</dbReference>
<dbReference type="PANTHER" id="PTHR46067">
    <property type="entry name" value="ACYL-COA N-ACYLTRANSFERASES (NAT) SUPERFAMILY PROTEIN"/>
    <property type="match status" value="1"/>
</dbReference>
<dbReference type="STRING" id="3818.A0A445DA85"/>
<dbReference type="SUPFAM" id="SSF55729">
    <property type="entry name" value="Acyl-CoA N-acyltransferases (Nat)"/>
    <property type="match status" value="1"/>
</dbReference>
<dbReference type="GO" id="GO:0016747">
    <property type="term" value="F:acyltransferase activity, transferring groups other than amino-acyl groups"/>
    <property type="evidence" value="ECO:0007669"/>
    <property type="project" value="InterPro"/>
</dbReference>
<reference evidence="2 3" key="1">
    <citation type="submission" date="2019-01" db="EMBL/GenBank/DDBJ databases">
        <title>Sequencing of cultivated peanut Arachis hypogaea provides insights into genome evolution and oil improvement.</title>
        <authorList>
            <person name="Chen X."/>
        </authorList>
    </citation>
    <scope>NUCLEOTIDE SEQUENCE [LARGE SCALE GENOMIC DNA]</scope>
    <source>
        <strain evidence="3">cv. Fuhuasheng</strain>
        <tissue evidence="2">Leaves</tissue>
    </source>
</reference>
<evidence type="ECO:0000259" key="1">
    <source>
        <dbReference type="PROSITE" id="PS51186"/>
    </source>
</evidence>
<protein>
    <recommendedName>
        <fullName evidence="1">N-acetyltransferase domain-containing protein</fullName>
    </recommendedName>
</protein>
<dbReference type="SMR" id="A0A445DA85"/>
<dbReference type="EMBL" id="SDMP01000004">
    <property type="protein sequence ID" value="RYR60090.1"/>
    <property type="molecule type" value="Genomic_DNA"/>
</dbReference>
<gene>
    <name evidence="2" type="ORF">Ahy_A04g017184</name>
</gene>
<proteinExistence type="predicted"/>
<organism evidence="2 3">
    <name type="scientific">Arachis hypogaea</name>
    <name type="common">Peanut</name>
    <dbReference type="NCBI Taxonomy" id="3818"/>
    <lineage>
        <taxon>Eukaryota</taxon>
        <taxon>Viridiplantae</taxon>
        <taxon>Streptophyta</taxon>
        <taxon>Embryophyta</taxon>
        <taxon>Tracheophyta</taxon>
        <taxon>Spermatophyta</taxon>
        <taxon>Magnoliopsida</taxon>
        <taxon>eudicotyledons</taxon>
        <taxon>Gunneridae</taxon>
        <taxon>Pentapetalae</taxon>
        <taxon>rosids</taxon>
        <taxon>fabids</taxon>
        <taxon>Fabales</taxon>
        <taxon>Fabaceae</taxon>
        <taxon>Papilionoideae</taxon>
        <taxon>50 kb inversion clade</taxon>
        <taxon>dalbergioids sensu lato</taxon>
        <taxon>Dalbergieae</taxon>
        <taxon>Pterocarpus clade</taxon>
        <taxon>Arachis</taxon>
    </lineage>
</organism>
<dbReference type="Gene3D" id="3.40.630.30">
    <property type="match status" value="1"/>
</dbReference>
<comment type="caution">
    <text evidence="2">The sequence shown here is derived from an EMBL/GenBank/DDBJ whole genome shotgun (WGS) entry which is preliminary data.</text>
</comment>
<keyword evidence="3" id="KW-1185">Reference proteome</keyword>
<dbReference type="AlphaFoldDB" id="A0A445DA85"/>
<dbReference type="Pfam" id="PF13302">
    <property type="entry name" value="Acetyltransf_3"/>
    <property type="match status" value="1"/>
</dbReference>
<accession>A0A445DA85</accession>
<dbReference type="PANTHER" id="PTHR46067:SF15">
    <property type="entry name" value="ACETYLTRANSFERASE (GNAT) DOMAIN PROTEIN"/>
    <property type="match status" value="1"/>
</dbReference>
<dbReference type="InterPro" id="IPR016181">
    <property type="entry name" value="Acyl_CoA_acyltransferase"/>
</dbReference>
<name>A0A445DA85_ARAHY</name>
<dbReference type="Gramene" id="arahy.Tifrunner.gnm2.ann2.Ah14g519400.1">
    <property type="protein sequence ID" value="arahy.Tifrunner.gnm2.ann2.Ah14g519400.1-CDS-1"/>
    <property type="gene ID" value="arahy.Tifrunner.gnm2.ann2.Ah14g519400"/>
</dbReference>